<feature type="compositionally biased region" description="Basic and acidic residues" evidence="1">
    <location>
        <begin position="64"/>
        <end position="73"/>
    </location>
</feature>
<dbReference type="EMBL" id="MU843176">
    <property type="protein sequence ID" value="KAK2020760.1"/>
    <property type="molecule type" value="Genomic_DNA"/>
</dbReference>
<evidence type="ECO:0000256" key="1">
    <source>
        <dbReference type="SAM" id="MobiDB-lite"/>
    </source>
</evidence>
<accession>A0AAD9LWC1</accession>
<protein>
    <submittedName>
        <fullName evidence="2">Uncharacterized protein</fullName>
    </submittedName>
</protein>
<evidence type="ECO:0000313" key="2">
    <source>
        <dbReference type="EMBL" id="KAK2020760.1"/>
    </source>
</evidence>
<sequence length="152" mass="17102">MDGAQDAIHLAGGKEATMFLFSALTRMLATRVYARSRLWTFWQLIQERHHFVLLPHHSSGTEGGDGKRRRDMSAKSAGIEPARQRGPRRGGGTCTTEGHTLHRQRIEATKKKEEEEEESNIHPTAIKHGLTISKWQKKTSQCVGATFLRKAD</sequence>
<keyword evidence="3" id="KW-1185">Reference proteome</keyword>
<reference evidence="2" key="1">
    <citation type="submission" date="2021-06" db="EMBL/GenBank/DDBJ databases">
        <title>Comparative genomics, transcriptomics and evolutionary studies reveal genomic signatures of adaptation to plant cell wall in hemibiotrophic fungi.</title>
        <authorList>
            <consortium name="DOE Joint Genome Institute"/>
            <person name="Baroncelli R."/>
            <person name="Diaz J.F."/>
            <person name="Benocci T."/>
            <person name="Peng M."/>
            <person name="Battaglia E."/>
            <person name="Haridas S."/>
            <person name="Andreopoulos W."/>
            <person name="Labutti K."/>
            <person name="Pangilinan J."/>
            <person name="Floch G.L."/>
            <person name="Makela M.R."/>
            <person name="Henrissat B."/>
            <person name="Grigoriev I.V."/>
            <person name="Crouch J.A."/>
            <person name="De Vries R.P."/>
            <person name="Sukno S.A."/>
            <person name="Thon M.R."/>
        </authorList>
    </citation>
    <scope>NUCLEOTIDE SEQUENCE</scope>
    <source>
        <strain evidence="2">MAFF235873</strain>
    </source>
</reference>
<comment type="caution">
    <text evidence="2">The sequence shown here is derived from an EMBL/GenBank/DDBJ whole genome shotgun (WGS) entry which is preliminary data.</text>
</comment>
<evidence type="ECO:0000313" key="3">
    <source>
        <dbReference type="Proteomes" id="UP001232148"/>
    </source>
</evidence>
<organism evidence="2 3">
    <name type="scientific">Colletotrichum zoysiae</name>
    <dbReference type="NCBI Taxonomy" id="1216348"/>
    <lineage>
        <taxon>Eukaryota</taxon>
        <taxon>Fungi</taxon>
        <taxon>Dikarya</taxon>
        <taxon>Ascomycota</taxon>
        <taxon>Pezizomycotina</taxon>
        <taxon>Sordariomycetes</taxon>
        <taxon>Hypocreomycetidae</taxon>
        <taxon>Glomerellales</taxon>
        <taxon>Glomerellaceae</taxon>
        <taxon>Colletotrichum</taxon>
        <taxon>Colletotrichum graminicola species complex</taxon>
    </lineage>
</organism>
<feature type="compositionally biased region" description="Basic and acidic residues" evidence="1">
    <location>
        <begin position="104"/>
        <end position="113"/>
    </location>
</feature>
<proteinExistence type="predicted"/>
<dbReference type="AlphaFoldDB" id="A0AAD9LWC1"/>
<gene>
    <name evidence="2" type="ORF">LX32DRAFT_292225</name>
</gene>
<dbReference type="Proteomes" id="UP001232148">
    <property type="component" value="Unassembled WGS sequence"/>
</dbReference>
<name>A0AAD9LWC1_9PEZI</name>
<feature type="region of interest" description="Disordered" evidence="1">
    <location>
        <begin position="56"/>
        <end position="125"/>
    </location>
</feature>